<evidence type="ECO:0000256" key="1">
    <source>
        <dbReference type="ARBA" id="ARBA00001968"/>
    </source>
</evidence>
<keyword evidence="2" id="KW-0479">Metal-binding</keyword>
<keyword evidence="3" id="KW-0863">Zinc-finger</keyword>
<dbReference type="EMBL" id="LNIX01000044">
    <property type="protein sequence ID" value="OXA38710.1"/>
    <property type="molecule type" value="Genomic_DNA"/>
</dbReference>
<dbReference type="PROSITE" id="PS50966">
    <property type="entry name" value="ZF_SWIM"/>
    <property type="match status" value="1"/>
</dbReference>
<name>A0A226D0Y5_FOLCA</name>
<dbReference type="OrthoDB" id="7786749at2759"/>
<comment type="caution">
    <text evidence="5">The sequence shown here is derived from an EMBL/GenBank/DDBJ whole genome shotgun (WGS) entry which is preliminary data.</text>
</comment>
<dbReference type="PANTHER" id="PTHR23080">
    <property type="entry name" value="THAP DOMAIN PROTEIN"/>
    <property type="match status" value="1"/>
</dbReference>
<reference evidence="5 6" key="1">
    <citation type="submission" date="2015-12" db="EMBL/GenBank/DDBJ databases">
        <title>The genome of Folsomia candida.</title>
        <authorList>
            <person name="Faddeeva A."/>
            <person name="Derks M.F."/>
            <person name="Anvar Y."/>
            <person name="Smit S."/>
            <person name="Van Straalen N."/>
            <person name="Roelofs D."/>
        </authorList>
    </citation>
    <scope>NUCLEOTIDE SEQUENCE [LARGE SCALE GENOMIC DNA]</scope>
    <source>
        <strain evidence="5 6">VU population</strain>
        <tissue evidence="5">Whole body</tissue>
    </source>
</reference>
<organism evidence="5 6">
    <name type="scientific">Folsomia candida</name>
    <name type="common">Springtail</name>
    <dbReference type="NCBI Taxonomy" id="158441"/>
    <lineage>
        <taxon>Eukaryota</taxon>
        <taxon>Metazoa</taxon>
        <taxon>Ecdysozoa</taxon>
        <taxon>Arthropoda</taxon>
        <taxon>Hexapoda</taxon>
        <taxon>Collembola</taxon>
        <taxon>Entomobryomorpha</taxon>
        <taxon>Isotomoidea</taxon>
        <taxon>Isotomidae</taxon>
        <taxon>Proisotominae</taxon>
        <taxon>Folsomia</taxon>
    </lineage>
</organism>
<keyword evidence="6" id="KW-1185">Reference proteome</keyword>
<evidence type="ECO:0000313" key="5">
    <source>
        <dbReference type="EMBL" id="OXA38710.1"/>
    </source>
</evidence>
<dbReference type="GO" id="GO:0008270">
    <property type="term" value="F:zinc ion binding"/>
    <property type="evidence" value="ECO:0007669"/>
    <property type="project" value="UniProtKB-KW"/>
</dbReference>
<gene>
    <name evidence="5" type="ORF">Fcan01_26657</name>
</gene>
<keyword evidence="3" id="KW-0862">Zinc</keyword>
<evidence type="ECO:0000259" key="4">
    <source>
        <dbReference type="PROSITE" id="PS50966"/>
    </source>
</evidence>
<dbReference type="InterPro" id="IPR007527">
    <property type="entry name" value="Znf_SWIM"/>
</dbReference>
<evidence type="ECO:0000256" key="2">
    <source>
        <dbReference type="ARBA" id="ARBA00022723"/>
    </source>
</evidence>
<evidence type="ECO:0000313" key="6">
    <source>
        <dbReference type="Proteomes" id="UP000198287"/>
    </source>
</evidence>
<sequence length="816" mass="93441">MPYLKCCISSCKAKIPPGDKIKYIGQPQFWPQFQEFVEEWRSHQKTDIICGKHHAQIRRAAGANMKPNGAKIREDLPIIPEPELMTKRTRLNSYHVHQKEVISGGDQSLGVDHHEEDLSHSEDILCRDDAQALFDMYSPNVEYGFHEDEHHEDIDNPFSPDDADDHSISINQSQMFSIVSQDSAARLQLLDCNNICQHTIEHEFSGLYCVATPSHYPAICDIDPEVLLHMQKCRPEENGLFNQQDLDNIVANKNGVIMNDAEIAQCILDLTEKPGQKYKKKVRLDFADEKELSEEEYQTLLGFGKEDFKNLFEYVKGCLKESVNRHPRNALALFLCLLRLNVSQPVLGIMFGIQQVTTVSDTINSVSKALEKLFVPNFLGFQQMTRDQAIQDHGRKIFKTIYEAPPDTMFPIFDGTYLYIDKPGDFELQKKTWSGQKKRNLVKPMMAVLEDGYIIDAPGPYFSDGSNNDAGIMKSLLVEGSDLMNFLDPEKDRPVFDRGFRDVRPLLKKKGFKIYMPELKAKAKDQFTTMQGNISRKCTLVRWLVEAVNGRLKIKYKFFADVIPGSYLPKLRRFFRIAVALINCYCPPLIHYTERNQEIALQALARSEVDNNMQKRVSREKLDAKTEAWKTASSDVIKDFPTLSVQDLEMLTLGVYQLSLAKEYTKKHMNEDSEFEIQLNSETSGVLRAKLNSRFTSGKKNQLWVEYDPQLAGHQAITGYYCTCWQGARTVGMCSHVTCVLWFMGYKRHQPINIRQRRPRVINFLDAAEILRASHLPSTSTVERLEVVQNSPILNAESDEDELSPPSFRVLRSHKI</sequence>
<comment type="cofactor">
    <cofactor evidence="1">
        <name>a divalent metal cation</name>
        <dbReference type="ChEBI" id="CHEBI:60240"/>
    </cofactor>
</comment>
<dbReference type="Proteomes" id="UP000198287">
    <property type="component" value="Unassembled WGS sequence"/>
</dbReference>
<feature type="domain" description="SWIM-type" evidence="4">
    <location>
        <begin position="707"/>
        <end position="745"/>
    </location>
</feature>
<proteinExistence type="predicted"/>
<accession>A0A226D0Y5</accession>
<evidence type="ECO:0000256" key="3">
    <source>
        <dbReference type="PROSITE-ProRule" id="PRU00325"/>
    </source>
</evidence>
<protein>
    <recommendedName>
        <fullName evidence="4">SWIM-type domain-containing protein</fullName>
    </recommendedName>
</protein>
<dbReference type="Pfam" id="PF13359">
    <property type="entry name" value="DDE_Tnp_4"/>
    <property type="match status" value="1"/>
</dbReference>
<dbReference type="AlphaFoldDB" id="A0A226D0Y5"/>
<dbReference type="InterPro" id="IPR027806">
    <property type="entry name" value="HARBI1_dom"/>
</dbReference>